<evidence type="ECO:0000313" key="3">
    <source>
        <dbReference type="Proteomes" id="UP000069632"/>
    </source>
</evidence>
<reference evidence="2 3" key="1">
    <citation type="submission" date="2016-02" db="EMBL/GenBank/DDBJ databases">
        <authorList>
            <consortium name="Pathogen Informatics"/>
        </authorList>
    </citation>
    <scope>NUCLEOTIDE SEQUENCE [LARGE SCALE GENOMIC DNA]</scope>
    <source>
        <strain evidence="2 3">RC20</strain>
    </source>
</reference>
<dbReference type="OrthoDB" id="9787241at2"/>
<feature type="domain" description="CRISPR-associated protein Cas6 C-terminal" evidence="1">
    <location>
        <begin position="158"/>
        <end position="267"/>
    </location>
</feature>
<dbReference type="RefSeq" id="WP_075539944.1">
    <property type="nucleotide sequence ID" value="NZ_CP053844.1"/>
</dbReference>
<dbReference type="InterPro" id="IPR019267">
    <property type="entry name" value="CRISPR-assoc_Cas6_C"/>
</dbReference>
<dbReference type="EMBL" id="FIZP01000001">
    <property type="protein sequence ID" value="CZE46356.1"/>
    <property type="molecule type" value="Genomic_DNA"/>
</dbReference>
<name>A0A128EBI5_9BACT</name>
<dbReference type="Pfam" id="PF10040">
    <property type="entry name" value="CRISPR_Cas6"/>
    <property type="match status" value="1"/>
</dbReference>
<keyword evidence="3" id="KW-1185">Reference proteome</keyword>
<accession>A0A128EBI5</accession>
<dbReference type="Gene3D" id="3.30.70.1900">
    <property type="match status" value="1"/>
</dbReference>
<dbReference type="Proteomes" id="UP000069632">
    <property type="component" value="Unassembled WGS sequence"/>
</dbReference>
<evidence type="ECO:0000259" key="1">
    <source>
        <dbReference type="Pfam" id="PF10040"/>
    </source>
</evidence>
<sequence>MIKYAFLSVVGIANIVPKEPFIGSMIRGCLGYALRKTVCIFPNLECKKCAKTHKCAYYKFYENENELSNFRIDVSLYQKTYDFKIWLFEDGVCFIPYLIVAFEYMQEIGLGHDRRKFTFDKILLNSKVIYENMVLLSKDFSSLTFKPKFQADNVKVILKTPLRIKQDGHIAQSLDLTSFLRSLVRRVYLLKGINKKVDFTPKFSDFKPNLEFYNLQRYSNRQKKKHEIAGLIGEFKIYDLDKTSVELLELASIIGAGKSTALGLGNIQIDII</sequence>
<gene>
    <name evidence="2" type="ORF">ERS672216_00324</name>
</gene>
<evidence type="ECO:0000313" key="2">
    <source>
        <dbReference type="EMBL" id="CZE46356.1"/>
    </source>
</evidence>
<protein>
    <submittedName>
        <fullName evidence="2">CRISPR-associated endoribonuclease Cas6</fullName>
    </submittedName>
</protein>
<dbReference type="AlphaFoldDB" id="A0A128EBI5"/>
<organism evidence="2 3">
    <name type="scientific">Campylobacter geochelonis</name>
    <dbReference type="NCBI Taxonomy" id="1780362"/>
    <lineage>
        <taxon>Bacteria</taxon>
        <taxon>Pseudomonadati</taxon>
        <taxon>Campylobacterota</taxon>
        <taxon>Epsilonproteobacteria</taxon>
        <taxon>Campylobacterales</taxon>
        <taxon>Campylobacteraceae</taxon>
        <taxon>Campylobacter</taxon>
    </lineage>
</organism>
<proteinExistence type="predicted"/>